<evidence type="ECO:0000256" key="6">
    <source>
        <dbReference type="ARBA" id="ARBA00022692"/>
    </source>
</evidence>
<reference evidence="14" key="2">
    <citation type="submission" date="2018-09" db="EMBL/GenBank/DDBJ databases">
        <authorList>
            <person name="James G."/>
        </authorList>
    </citation>
    <scope>NUCLEOTIDE SEQUENCE</scope>
</reference>
<keyword evidence="8 13" id="KW-1133">Transmembrane helix</keyword>
<evidence type="ECO:0000256" key="11">
    <source>
        <dbReference type="ARBA" id="ARBA00023136"/>
    </source>
</evidence>
<dbReference type="GO" id="GO:0015078">
    <property type="term" value="F:proton transmembrane transporter activity"/>
    <property type="evidence" value="ECO:0007669"/>
    <property type="project" value="InterPro"/>
</dbReference>
<evidence type="ECO:0000256" key="10">
    <source>
        <dbReference type="ARBA" id="ARBA00023128"/>
    </source>
</evidence>
<keyword evidence="6 12" id="KW-0812">Transmembrane</keyword>
<evidence type="ECO:0000256" key="5">
    <source>
        <dbReference type="ARBA" id="ARBA00022547"/>
    </source>
</evidence>
<dbReference type="AlphaFoldDB" id="A0A3G3FXA3"/>
<keyword evidence="4 12" id="KW-0813">Transport</keyword>
<proteinExistence type="inferred from homology"/>
<evidence type="ECO:0000313" key="14">
    <source>
        <dbReference type="EMBL" id="AYQ19076.1"/>
    </source>
</evidence>
<name>A0A3G3FXA3_9COLE</name>
<dbReference type="EMBL" id="MH836611">
    <property type="protein sequence ID" value="AYQ19076.1"/>
    <property type="molecule type" value="Genomic_DNA"/>
</dbReference>
<dbReference type="GO" id="GO:0031966">
    <property type="term" value="C:mitochondrial membrane"/>
    <property type="evidence" value="ECO:0007669"/>
    <property type="project" value="UniProtKB-SubCell"/>
</dbReference>
<protein>
    <recommendedName>
        <fullName evidence="12">ATP synthase complex subunit 8</fullName>
    </recommendedName>
</protein>
<evidence type="ECO:0000256" key="9">
    <source>
        <dbReference type="ARBA" id="ARBA00023065"/>
    </source>
</evidence>
<dbReference type="Pfam" id="PF00895">
    <property type="entry name" value="ATP-synt_8"/>
    <property type="match status" value="1"/>
</dbReference>
<sequence>MPQMAPLSWFFLMTLFSLTFILFLIFNFFQNSNLNIKKINNKKNNKINWKW</sequence>
<dbReference type="InterPro" id="IPR001421">
    <property type="entry name" value="ATP8_metazoa"/>
</dbReference>
<organism evidence="14">
    <name type="scientific">Agrilinae sp. 5 ACP-2013</name>
    <dbReference type="NCBI Taxonomy" id="1434408"/>
    <lineage>
        <taxon>Eukaryota</taxon>
        <taxon>Metazoa</taxon>
        <taxon>Ecdysozoa</taxon>
        <taxon>Arthropoda</taxon>
        <taxon>Hexapoda</taxon>
        <taxon>Insecta</taxon>
        <taxon>Pterygota</taxon>
        <taxon>Neoptera</taxon>
        <taxon>Endopterygota</taxon>
        <taxon>Coleoptera</taxon>
        <taxon>Polyphaga</taxon>
        <taxon>Elateriformia</taxon>
        <taxon>Buprestoidea</taxon>
        <taxon>Buprestidae</taxon>
        <taxon>Agrilinae</taxon>
    </lineage>
</organism>
<evidence type="ECO:0000256" key="13">
    <source>
        <dbReference type="SAM" id="Phobius"/>
    </source>
</evidence>
<dbReference type="GO" id="GO:0015986">
    <property type="term" value="P:proton motive force-driven ATP synthesis"/>
    <property type="evidence" value="ECO:0007669"/>
    <property type="project" value="InterPro"/>
</dbReference>
<gene>
    <name evidence="14" type="primary">atp8</name>
</gene>
<evidence type="ECO:0000256" key="8">
    <source>
        <dbReference type="ARBA" id="ARBA00022989"/>
    </source>
</evidence>
<comment type="similarity">
    <text evidence="2 12">Belongs to the ATPase protein 8 family.</text>
</comment>
<evidence type="ECO:0000256" key="4">
    <source>
        <dbReference type="ARBA" id="ARBA00022448"/>
    </source>
</evidence>
<evidence type="ECO:0000256" key="3">
    <source>
        <dbReference type="ARBA" id="ARBA00011291"/>
    </source>
</evidence>
<feature type="transmembrane region" description="Helical" evidence="13">
    <location>
        <begin position="6"/>
        <end position="29"/>
    </location>
</feature>
<keyword evidence="11 13" id="KW-0472">Membrane</keyword>
<comment type="subunit">
    <text evidence="3">F-type ATPases have 2 components, CF(1) - the catalytic core - and CF(0) - the membrane proton channel.</text>
</comment>
<accession>A0A3G3FXA3</accession>
<evidence type="ECO:0000256" key="2">
    <source>
        <dbReference type="ARBA" id="ARBA00008892"/>
    </source>
</evidence>
<keyword evidence="7 12" id="KW-0375">Hydrogen ion transport</keyword>
<dbReference type="GO" id="GO:0045259">
    <property type="term" value="C:proton-transporting ATP synthase complex"/>
    <property type="evidence" value="ECO:0007669"/>
    <property type="project" value="UniProtKB-KW"/>
</dbReference>
<keyword evidence="5 12" id="KW-0138">CF(0)</keyword>
<keyword evidence="10 12" id="KW-0496">Mitochondrion</keyword>
<geneLocation type="mitochondrion" evidence="14"/>
<evidence type="ECO:0000256" key="7">
    <source>
        <dbReference type="ARBA" id="ARBA00022781"/>
    </source>
</evidence>
<comment type="subcellular location">
    <subcellularLocation>
        <location evidence="1 12">Mitochondrion membrane</location>
        <topology evidence="1 12">Single-pass membrane protein</topology>
    </subcellularLocation>
</comment>
<evidence type="ECO:0000256" key="12">
    <source>
        <dbReference type="RuleBase" id="RU003661"/>
    </source>
</evidence>
<reference evidence="14" key="1">
    <citation type="journal article" date="2015" name="Mol. Biol. Evol.">
        <title>Soup to Tree: The Phylogeny of Beetles Inferred by Mitochondrial Metagenomics of a Bornean Rainforest Sample.</title>
        <authorList>
            <person name="Crampton-Platt A."/>
            <person name="Timmermans M.J."/>
            <person name="Gimmel M.L."/>
            <person name="Kutty S.N."/>
            <person name="Cockerill T.D."/>
            <person name="Vun Khen C."/>
            <person name="Vogler A.P."/>
        </authorList>
    </citation>
    <scope>NUCLEOTIDE SEQUENCE</scope>
</reference>
<evidence type="ECO:0000256" key="1">
    <source>
        <dbReference type="ARBA" id="ARBA00004304"/>
    </source>
</evidence>
<keyword evidence="9 12" id="KW-0406">Ion transport</keyword>